<keyword evidence="1" id="KW-0677">Repeat</keyword>
<feature type="compositionally biased region" description="Low complexity" evidence="2">
    <location>
        <begin position="131"/>
        <end position="145"/>
    </location>
</feature>
<accession>A0ABY8TKT7</accession>
<evidence type="ECO:0000256" key="1">
    <source>
        <dbReference type="ARBA" id="ARBA00022737"/>
    </source>
</evidence>
<evidence type="ECO:0000256" key="2">
    <source>
        <dbReference type="SAM" id="MobiDB-lite"/>
    </source>
</evidence>
<keyword evidence="4" id="KW-1185">Reference proteome</keyword>
<feature type="compositionally biased region" description="Polar residues" evidence="2">
    <location>
        <begin position="152"/>
        <end position="164"/>
    </location>
</feature>
<dbReference type="Proteomes" id="UP001244341">
    <property type="component" value="Chromosome 1b"/>
</dbReference>
<protein>
    <recommendedName>
        <fullName evidence="5">MORN repeat-containing protein 5</fullName>
    </recommendedName>
</protein>
<dbReference type="SUPFAM" id="SSF82185">
    <property type="entry name" value="Histone H3 K4-specific methyltransferase SET7/9 N-terminal domain"/>
    <property type="match status" value="1"/>
</dbReference>
<feature type="region of interest" description="Disordered" evidence="2">
    <location>
        <begin position="131"/>
        <end position="213"/>
    </location>
</feature>
<reference evidence="3 4" key="1">
    <citation type="submission" date="2023-05" db="EMBL/GenBank/DDBJ databases">
        <title>A 100% complete, gapless, phased diploid assembly of the Scenedesmus obliquus UTEX 3031 genome.</title>
        <authorList>
            <person name="Biondi T.C."/>
            <person name="Hanschen E.R."/>
            <person name="Kwon T."/>
            <person name="Eng W."/>
            <person name="Kruse C.P.S."/>
            <person name="Koehler S.I."/>
            <person name="Kunde Y."/>
            <person name="Gleasner C.D."/>
            <person name="You Mak K.T."/>
            <person name="Polle J."/>
            <person name="Hovde B.T."/>
            <person name="Starkenburg S.R."/>
        </authorList>
    </citation>
    <scope>NUCLEOTIDE SEQUENCE [LARGE SCALE GENOMIC DNA]</scope>
    <source>
        <strain evidence="3 4">DOE0152z</strain>
    </source>
</reference>
<gene>
    <name evidence="3" type="ORF">OEZ85_008334</name>
</gene>
<dbReference type="SMART" id="SM00698">
    <property type="entry name" value="MORN"/>
    <property type="match status" value="3"/>
</dbReference>
<organism evidence="3 4">
    <name type="scientific">Tetradesmus obliquus</name>
    <name type="common">Green alga</name>
    <name type="synonym">Acutodesmus obliquus</name>
    <dbReference type="NCBI Taxonomy" id="3088"/>
    <lineage>
        <taxon>Eukaryota</taxon>
        <taxon>Viridiplantae</taxon>
        <taxon>Chlorophyta</taxon>
        <taxon>core chlorophytes</taxon>
        <taxon>Chlorophyceae</taxon>
        <taxon>CS clade</taxon>
        <taxon>Sphaeropleales</taxon>
        <taxon>Scenedesmaceae</taxon>
        <taxon>Tetradesmus</taxon>
    </lineage>
</organism>
<evidence type="ECO:0000313" key="4">
    <source>
        <dbReference type="Proteomes" id="UP001244341"/>
    </source>
</evidence>
<name>A0ABY8TKT7_TETOB</name>
<dbReference type="PANTHER" id="PTHR23084">
    <property type="entry name" value="PHOSPHATIDYLINOSITOL-4-PHOSPHATE 5-KINASE RELATED"/>
    <property type="match status" value="1"/>
</dbReference>
<evidence type="ECO:0000313" key="3">
    <source>
        <dbReference type="EMBL" id="WIA08916.1"/>
    </source>
</evidence>
<evidence type="ECO:0008006" key="5">
    <source>
        <dbReference type="Google" id="ProtNLM"/>
    </source>
</evidence>
<dbReference type="EMBL" id="CP126208">
    <property type="protein sequence ID" value="WIA08916.1"/>
    <property type="molecule type" value="Genomic_DNA"/>
</dbReference>
<feature type="compositionally biased region" description="Low complexity" evidence="2">
    <location>
        <begin position="165"/>
        <end position="190"/>
    </location>
</feature>
<sequence>MDQEQGGLAWQSLTWRDGTTYTGLTKHGKMHSHGILTFPNQDRYEGMFEDGEMHGAGVYVWSTGTIYRGDWARGVMHGCGSRIWRRPDGSMAAREGKFFGDEFVGDVMPCGSDDALDSAVEADMAAFQARSFQWPSQQQSRSQSWHAKAAGSRQQPLHSATAAKQQQQQQQHLGSSSSSRAGLQLQWPAAGGPGGAAGSREQEQGQDQRLQSLVQRLVADRLAADKTAAEQRS</sequence>
<dbReference type="Pfam" id="PF02493">
    <property type="entry name" value="MORN"/>
    <property type="match status" value="3"/>
</dbReference>
<dbReference type="Gene3D" id="2.20.110.10">
    <property type="entry name" value="Histone H3 K4-specific methyltransferase SET7/9 N-terminal domain"/>
    <property type="match status" value="2"/>
</dbReference>
<dbReference type="PANTHER" id="PTHR23084:SF263">
    <property type="entry name" value="MORN REPEAT-CONTAINING PROTEIN 1"/>
    <property type="match status" value="1"/>
</dbReference>
<proteinExistence type="predicted"/>
<dbReference type="InterPro" id="IPR003409">
    <property type="entry name" value="MORN"/>
</dbReference>